<dbReference type="PANTHER" id="PTHR30536:SF5">
    <property type="entry name" value="ALTRONATE DEHYDRATASE"/>
    <property type="match status" value="1"/>
</dbReference>
<dbReference type="SMART" id="SM00858">
    <property type="entry name" value="SAF"/>
    <property type="match status" value="1"/>
</dbReference>
<proteinExistence type="inferred from homology"/>
<gene>
    <name evidence="4" type="ORF">D7S86_24000</name>
</gene>
<reference evidence="4 5" key="1">
    <citation type="submission" date="2018-10" db="EMBL/GenBank/DDBJ databases">
        <title>Robbsia sp. DHC34, isolated from soil.</title>
        <authorList>
            <person name="Gao Z.-H."/>
            <person name="Qiu L.-H."/>
        </authorList>
    </citation>
    <scope>NUCLEOTIDE SEQUENCE [LARGE SCALE GENOMIC DNA]</scope>
    <source>
        <strain evidence="4 5">DHC34</strain>
    </source>
</reference>
<sequence>MNSTLLHSGTETARAPIEGLSPQLILLHARDDVAIARQQLLPGAPLMAGAVVGGLIPAGHKVAVRAVAANQAVRRYGQIIGFAKRDIRVGEHIHTHNMAMGDFERDYAYGVDAHPTPRVDAPRTFLGIRRADGRIATRNYIGILTSVNCSATVARAIADHFRRDIHPEALADYPNVDGVVALTHGQGCALDSEGEAIGLIRRTLAGYARHANFSAVLMIGLGCETNQIDGLVESQGLKRSETLRTMTIQQTGGTARTVASGIEQVKALLPEANRVTREPVSAEHLIVGLQCGGSDGYSGITANPALGAAVDRLVAHGGTAILSETPEVYGAEHLLTRRAVSRDVGEKLVARIRWWEDHCARMNADMNNNPSAGNKAGGLTTILEKSLGAVAKGGTTNLVDAYEYAQPVTAHGLVFMDTPGYDPVSATGQVAGGANLICFTTGRGSAYGCAPSPSLKLGTNTALWIRQEEDIDLNCGRIVEGEQSIDEVGAQIFELMLATASGAATKSELHGYGQNEFVPWHIGATM</sequence>
<dbReference type="AlphaFoldDB" id="A0A494XEJ9"/>
<organism evidence="4 5">
    <name type="scientific">Pararobbsia silviterrae</name>
    <dbReference type="NCBI Taxonomy" id="1792498"/>
    <lineage>
        <taxon>Bacteria</taxon>
        <taxon>Pseudomonadati</taxon>
        <taxon>Pseudomonadota</taxon>
        <taxon>Betaproteobacteria</taxon>
        <taxon>Burkholderiales</taxon>
        <taxon>Burkholderiaceae</taxon>
        <taxon>Pararobbsia</taxon>
    </lineage>
</organism>
<comment type="similarity">
    <text evidence="1">Belongs to the UxaA family.</text>
</comment>
<dbReference type="InterPro" id="IPR013974">
    <property type="entry name" value="SAF"/>
</dbReference>
<dbReference type="InterPro" id="IPR044144">
    <property type="entry name" value="SAF_UxaA/GarD"/>
</dbReference>
<evidence type="ECO:0000256" key="1">
    <source>
        <dbReference type="ARBA" id="ARBA00010986"/>
    </source>
</evidence>
<dbReference type="OrthoDB" id="9804574at2"/>
<dbReference type="Pfam" id="PF08666">
    <property type="entry name" value="SAF"/>
    <property type="match status" value="1"/>
</dbReference>
<dbReference type="InterPro" id="IPR048332">
    <property type="entry name" value="GD_AH_C"/>
</dbReference>
<dbReference type="Pfam" id="PF20629">
    <property type="entry name" value="GD_AH_C"/>
    <property type="match status" value="1"/>
</dbReference>
<dbReference type="InterPro" id="IPR052172">
    <property type="entry name" value="UxaA_altronate/galactarate_dh"/>
</dbReference>
<evidence type="ECO:0000256" key="2">
    <source>
        <dbReference type="ARBA" id="ARBA00023239"/>
    </source>
</evidence>
<dbReference type="GO" id="GO:0016829">
    <property type="term" value="F:lyase activity"/>
    <property type="evidence" value="ECO:0007669"/>
    <property type="project" value="UniProtKB-KW"/>
</dbReference>
<dbReference type="Gene3D" id="2.30.130.110">
    <property type="match status" value="1"/>
</dbReference>
<name>A0A494XEJ9_9BURK</name>
<dbReference type="CDD" id="cd11613">
    <property type="entry name" value="SAF_AH_GD"/>
    <property type="match status" value="1"/>
</dbReference>
<keyword evidence="5" id="KW-1185">Reference proteome</keyword>
<dbReference type="PANTHER" id="PTHR30536">
    <property type="entry name" value="ALTRONATE/GALACTARATE DEHYDRATASE"/>
    <property type="match status" value="1"/>
</dbReference>
<comment type="caution">
    <text evidence="4">The sequence shown here is derived from an EMBL/GenBank/DDBJ whole genome shotgun (WGS) entry which is preliminary data.</text>
</comment>
<dbReference type="Pfam" id="PF04295">
    <property type="entry name" value="GD_AH_second"/>
    <property type="match status" value="1"/>
</dbReference>
<dbReference type="Proteomes" id="UP000270342">
    <property type="component" value="Unassembled WGS sequence"/>
</dbReference>
<feature type="domain" description="SAF" evidence="3">
    <location>
        <begin position="31"/>
        <end position="99"/>
    </location>
</feature>
<dbReference type="EMBL" id="RBZU01000014">
    <property type="protein sequence ID" value="RKP46569.1"/>
    <property type="molecule type" value="Genomic_DNA"/>
</dbReference>
<accession>A0A494XEJ9</accession>
<dbReference type="InterPro" id="IPR007392">
    <property type="entry name" value="GD_AH_second"/>
</dbReference>
<dbReference type="RefSeq" id="WP_121090155.1">
    <property type="nucleotide sequence ID" value="NZ_RBZU01000014.1"/>
</dbReference>
<evidence type="ECO:0000313" key="5">
    <source>
        <dbReference type="Proteomes" id="UP000270342"/>
    </source>
</evidence>
<protein>
    <submittedName>
        <fullName evidence="4">Altronate dehydratase</fullName>
    </submittedName>
</protein>
<dbReference type="GO" id="GO:0019698">
    <property type="term" value="P:D-galacturonate catabolic process"/>
    <property type="evidence" value="ECO:0007669"/>
    <property type="project" value="TreeGrafter"/>
</dbReference>
<keyword evidence="2" id="KW-0456">Lyase</keyword>
<evidence type="ECO:0000259" key="3">
    <source>
        <dbReference type="SMART" id="SM00858"/>
    </source>
</evidence>
<evidence type="ECO:0000313" key="4">
    <source>
        <dbReference type="EMBL" id="RKP46569.1"/>
    </source>
</evidence>